<comment type="subcellular location">
    <subcellularLocation>
        <location evidence="1">Cytoplasm</location>
    </subcellularLocation>
</comment>
<keyword evidence="3" id="KW-0963">Cytoplasm</keyword>
<dbReference type="Gene3D" id="2.30.30.40">
    <property type="entry name" value="SH3 Domains"/>
    <property type="match status" value="1"/>
</dbReference>
<dbReference type="GO" id="GO:0005829">
    <property type="term" value="C:cytosol"/>
    <property type="evidence" value="ECO:0007669"/>
    <property type="project" value="TreeGrafter"/>
</dbReference>
<keyword evidence="4" id="KW-0145">Chemotaxis</keyword>
<evidence type="ECO:0000256" key="1">
    <source>
        <dbReference type="ARBA" id="ARBA00004496"/>
    </source>
</evidence>
<sequence length="165" mass="18727">MQQQTSRTQLLQLVSFLIENEEFGVDILNVQEIIRPVDITRVPNAPAFVEGVINLRGRIVPVVDLRKRFNLPQRERDKNSRIIVVELGDKIVGFMVDAVREVLRVDPSVIEPPPELAIGIDAHYITGVAKLEDRLLILLDLERILSEEEKHHLQPLQEATEAEAS</sequence>
<dbReference type="CDD" id="cd00732">
    <property type="entry name" value="CheW"/>
    <property type="match status" value="1"/>
</dbReference>
<dbReference type="PANTHER" id="PTHR22617">
    <property type="entry name" value="CHEMOTAXIS SENSOR HISTIDINE KINASE-RELATED"/>
    <property type="match status" value="1"/>
</dbReference>
<dbReference type="STRING" id="633813.SAMN04488087_2516"/>
<dbReference type="PROSITE" id="PS50851">
    <property type="entry name" value="CHEW"/>
    <property type="match status" value="1"/>
</dbReference>
<dbReference type="InterPro" id="IPR039315">
    <property type="entry name" value="CheW"/>
</dbReference>
<evidence type="ECO:0000256" key="3">
    <source>
        <dbReference type="ARBA" id="ARBA00022490"/>
    </source>
</evidence>
<dbReference type="Gene3D" id="2.40.50.180">
    <property type="entry name" value="CheA-289, Domain 4"/>
    <property type="match status" value="1"/>
</dbReference>
<dbReference type="SMART" id="SM00260">
    <property type="entry name" value="CheW"/>
    <property type="match status" value="1"/>
</dbReference>
<evidence type="ECO:0000313" key="7">
    <source>
        <dbReference type="Proteomes" id="UP000185812"/>
    </source>
</evidence>
<feature type="domain" description="CheW-like" evidence="5">
    <location>
        <begin position="10"/>
        <end position="150"/>
    </location>
</feature>
<proteinExistence type="predicted"/>
<dbReference type="PANTHER" id="PTHR22617:SF23">
    <property type="entry name" value="CHEMOTAXIS PROTEIN CHEW"/>
    <property type="match status" value="1"/>
</dbReference>
<name>A0A1M6X5R2_9BACT</name>
<dbReference type="EMBL" id="FRAU01000010">
    <property type="protein sequence ID" value="SHL01372.1"/>
    <property type="molecule type" value="Genomic_DNA"/>
</dbReference>
<dbReference type="OrthoDB" id="9794382at2"/>
<reference evidence="7" key="1">
    <citation type="submission" date="2016-11" db="EMBL/GenBank/DDBJ databases">
        <authorList>
            <person name="Varghese N."/>
            <person name="Submissions S."/>
        </authorList>
    </citation>
    <scope>NUCLEOTIDE SEQUENCE [LARGE SCALE GENOMIC DNA]</scope>
    <source>
        <strain evidence="7">DSM 22212</strain>
    </source>
</reference>
<organism evidence="6 7">
    <name type="scientific">Rhodothermus profundi</name>
    <dbReference type="NCBI Taxonomy" id="633813"/>
    <lineage>
        <taxon>Bacteria</taxon>
        <taxon>Pseudomonadati</taxon>
        <taxon>Rhodothermota</taxon>
        <taxon>Rhodothermia</taxon>
        <taxon>Rhodothermales</taxon>
        <taxon>Rhodothermaceae</taxon>
        <taxon>Rhodothermus</taxon>
    </lineage>
</organism>
<dbReference type="AlphaFoldDB" id="A0A1M6X5R2"/>
<gene>
    <name evidence="6" type="ORF">SAMN04488087_2516</name>
</gene>
<dbReference type="GO" id="GO:0007165">
    <property type="term" value="P:signal transduction"/>
    <property type="evidence" value="ECO:0007669"/>
    <property type="project" value="InterPro"/>
</dbReference>
<dbReference type="FunFam" id="2.40.50.180:FF:000002">
    <property type="entry name" value="Chemotaxis protein CheW"/>
    <property type="match status" value="1"/>
</dbReference>
<dbReference type="InterPro" id="IPR002545">
    <property type="entry name" value="CheW-lke_dom"/>
</dbReference>
<keyword evidence="7" id="KW-1185">Reference proteome</keyword>
<evidence type="ECO:0000313" key="6">
    <source>
        <dbReference type="EMBL" id="SHL01372.1"/>
    </source>
</evidence>
<evidence type="ECO:0000256" key="2">
    <source>
        <dbReference type="ARBA" id="ARBA00021483"/>
    </source>
</evidence>
<dbReference type="GO" id="GO:0006935">
    <property type="term" value="P:chemotaxis"/>
    <property type="evidence" value="ECO:0007669"/>
    <property type="project" value="UniProtKB-KW"/>
</dbReference>
<dbReference type="Proteomes" id="UP000185812">
    <property type="component" value="Unassembled WGS sequence"/>
</dbReference>
<dbReference type="Pfam" id="PF01584">
    <property type="entry name" value="CheW"/>
    <property type="match status" value="1"/>
</dbReference>
<dbReference type="SUPFAM" id="SSF50341">
    <property type="entry name" value="CheW-like"/>
    <property type="match status" value="1"/>
</dbReference>
<evidence type="ECO:0000256" key="4">
    <source>
        <dbReference type="ARBA" id="ARBA00022500"/>
    </source>
</evidence>
<protein>
    <recommendedName>
        <fullName evidence="2">Chemotaxis protein CheW</fullName>
    </recommendedName>
</protein>
<dbReference type="RefSeq" id="WP_072716320.1">
    <property type="nucleotide sequence ID" value="NZ_FRAU01000010.1"/>
</dbReference>
<evidence type="ECO:0000259" key="5">
    <source>
        <dbReference type="PROSITE" id="PS50851"/>
    </source>
</evidence>
<accession>A0A1M6X5R2</accession>
<dbReference type="InterPro" id="IPR036061">
    <property type="entry name" value="CheW-like_dom_sf"/>
</dbReference>